<dbReference type="GO" id="GO:0016020">
    <property type="term" value="C:membrane"/>
    <property type="evidence" value="ECO:0007669"/>
    <property type="project" value="InterPro"/>
</dbReference>
<feature type="domain" description="SRCR" evidence="3">
    <location>
        <begin position="1"/>
        <end position="70"/>
    </location>
</feature>
<dbReference type="SMART" id="SM00202">
    <property type="entry name" value="SR"/>
    <property type="match status" value="1"/>
</dbReference>
<evidence type="ECO:0000256" key="1">
    <source>
        <dbReference type="ARBA" id="ARBA00023157"/>
    </source>
</evidence>
<accession>A0AAD5FTB4</accession>
<dbReference type="EMBL" id="MU551246">
    <property type="protein sequence ID" value="KAI5627299.1"/>
    <property type="molecule type" value="Genomic_DNA"/>
</dbReference>
<keyword evidence="5" id="KW-1185">Reference proteome</keyword>
<reference evidence="4" key="1">
    <citation type="submission" date="2018-07" db="EMBL/GenBank/DDBJ databases">
        <title>Comparative genomics of catfishes provides insights into carnivory and benthic adaptation.</title>
        <authorList>
            <person name="Zhang Y."/>
            <person name="Wang D."/>
            <person name="Peng Z."/>
            <person name="Zheng S."/>
            <person name="Shao F."/>
            <person name="Tao W."/>
        </authorList>
    </citation>
    <scope>NUCLEOTIDE SEQUENCE</scope>
    <source>
        <strain evidence="4">Chongqing</strain>
    </source>
</reference>
<feature type="disulfide bond" evidence="2">
    <location>
        <begin position="39"/>
        <end position="49"/>
    </location>
</feature>
<comment type="caution">
    <text evidence="4">The sequence shown here is derived from an EMBL/GenBank/DDBJ whole genome shotgun (WGS) entry which is preliminary data.</text>
</comment>
<name>A0AAD5FTB4_SILAS</name>
<dbReference type="PANTHER" id="PTHR48071">
    <property type="entry name" value="SRCR DOMAIN-CONTAINING PROTEIN"/>
    <property type="match status" value="1"/>
</dbReference>
<dbReference type="Proteomes" id="UP001205998">
    <property type="component" value="Unassembled WGS sequence"/>
</dbReference>
<gene>
    <name evidence="4" type="ORF">C0J50_13142</name>
</gene>
<dbReference type="Pfam" id="PF00530">
    <property type="entry name" value="SRCR"/>
    <property type="match status" value="1"/>
</dbReference>
<dbReference type="PRINTS" id="PR00258">
    <property type="entry name" value="SPERACTRCPTR"/>
</dbReference>
<feature type="non-terminal residue" evidence="4">
    <location>
        <position position="94"/>
    </location>
</feature>
<dbReference type="Gene3D" id="3.10.250.10">
    <property type="entry name" value="SRCR-like domain"/>
    <property type="match status" value="1"/>
</dbReference>
<dbReference type="SUPFAM" id="SSF56487">
    <property type="entry name" value="SRCR-like"/>
    <property type="match status" value="1"/>
</dbReference>
<evidence type="ECO:0000259" key="3">
    <source>
        <dbReference type="PROSITE" id="PS50287"/>
    </source>
</evidence>
<sequence length="94" mass="10131">MREAAVVCRELHCGEAVNVRYEAHFGEGSGPIWMNIVLCSGSESTLKDCSAAEWGVNSCKHKHDAGVTCSGNETENYEDSIPADQKTVIKTDGV</sequence>
<protein>
    <submittedName>
        <fullName evidence="4">Deleted in malignant brain tumors 1 protein-like</fullName>
    </submittedName>
</protein>
<dbReference type="AlphaFoldDB" id="A0AAD5FTB4"/>
<comment type="caution">
    <text evidence="2">Lacks conserved residue(s) required for the propagation of feature annotation.</text>
</comment>
<proteinExistence type="predicted"/>
<evidence type="ECO:0000313" key="5">
    <source>
        <dbReference type="Proteomes" id="UP001205998"/>
    </source>
</evidence>
<evidence type="ECO:0000256" key="2">
    <source>
        <dbReference type="PROSITE-ProRule" id="PRU00196"/>
    </source>
</evidence>
<organism evidence="4 5">
    <name type="scientific">Silurus asotus</name>
    <name type="common">Amur catfish</name>
    <name type="synonym">Parasilurus asotus</name>
    <dbReference type="NCBI Taxonomy" id="30991"/>
    <lineage>
        <taxon>Eukaryota</taxon>
        <taxon>Metazoa</taxon>
        <taxon>Chordata</taxon>
        <taxon>Craniata</taxon>
        <taxon>Vertebrata</taxon>
        <taxon>Euteleostomi</taxon>
        <taxon>Actinopterygii</taxon>
        <taxon>Neopterygii</taxon>
        <taxon>Teleostei</taxon>
        <taxon>Ostariophysi</taxon>
        <taxon>Siluriformes</taxon>
        <taxon>Siluridae</taxon>
        <taxon>Silurus</taxon>
    </lineage>
</organism>
<keyword evidence="1 2" id="KW-1015">Disulfide bond</keyword>
<dbReference type="PROSITE" id="PS50287">
    <property type="entry name" value="SRCR_2"/>
    <property type="match status" value="1"/>
</dbReference>
<dbReference type="FunFam" id="3.10.250.10:FF:000057">
    <property type="entry name" value="Uncharacterized protein"/>
    <property type="match status" value="1"/>
</dbReference>
<dbReference type="InterPro" id="IPR036772">
    <property type="entry name" value="SRCR-like_dom_sf"/>
</dbReference>
<dbReference type="PANTHER" id="PTHR48071:SF18">
    <property type="entry name" value="DELETED IN MALIGNANT BRAIN TUMORS 1 PROTEIN-RELATED"/>
    <property type="match status" value="1"/>
</dbReference>
<dbReference type="InterPro" id="IPR001190">
    <property type="entry name" value="SRCR"/>
</dbReference>
<evidence type="ECO:0000313" key="4">
    <source>
        <dbReference type="EMBL" id="KAI5627299.1"/>
    </source>
</evidence>
<feature type="disulfide bond" evidence="2">
    <location>
        <begin position="8"/>
        <end position="69"/>
    </location>
</feature>